<dbReference type="EMBL" id="AMZH03000634">
    <property type="protein sequence ID" value="RRT82747.1"/>
    <property type="molecule type" value="Genomic_DNA"/>
</dbReference>
<dbReference type="AlphaFoldDB" id="A0A427B2R2"/>
<dbReference type="Proteomes" id="UP000287651">
    <property type="component" value="Unassembled WGS sequence"/>
</dbReference>
<reference evidence="1 2" key="1">
    <citation type="journal article" date="2014" name="Agronomy (Basel)">
        <title>A Draft Genome Sequence for Ensete ventricosum, the Drought-Tolerant Tree Against Hunger.</title>
        <authorList>
            <person name="Harrison J."/>
            <person name="Moore K.A."/>
            <person name="Paszkiewicz K."/>
            <person name="Jones T."/>
            <person name="Grant M."/>
            <person name="Ambacheew D."/>
            <person name="Muzemil S."/>
            <person name="Studholme D.J."/>
        </authorList>
    </citation>
    <scope>NUCLEOTIDE SEQUENCE [LARGE SCALE GENOMIC DNA]</scope>
</reference>
<name>A0A427B2R2_ENSVE</name>
<proteinExistence type="predicted"/>
<accession>A0A427B2R2</accession>
<evidence type="ECO:0000313" key="1">
    <source>
        <dbReference type="EMBL" id="RRT82747.1"/>
    </source>
</evidence>
<sequence length="144" mass="15421">MAAAAVALCRRRQSHPFRRLDSGFFLATSLSTPSASDISGCEEGSYSLPMWLLTGISGTPARSRVAAPARREARVGRRGKTCVERAQLLAAHQTVGSDGGMQLDDTGELVLGFVLRSYKCIGLLPCTVFAPLKMNGCDPQNLHL</sequence>
<gene>
    <name evidence="1" type="ORF">B296_00017464</name>
</gene>
<organism evidence="1 2">
    <name type="scientific">Ensete ventricosum</name>
    <name type="common">Abyssinian banana</name>
    <name type="synonym">Musa ensete</name>
    <dbReference type="NCBI Taxonomy" id="4639"/>
    <lineage>
        <taxon>Eukaryota</taxon>
        <taxon>Viridiplantae</taxon>
        <taxon>Streptophyta</taxon>
        <taxon>Embryophyta</taxon>
        <taxon>Tracheophyta</taxon>
        <taxon>Spermatophyta</taxon>
        <taxon>Magnoliopsida</taxon>
        <taxon>Liliopsida</taxon>
        <taxon>Zingiberales</taxon>
        <taxon>Musaceae</taxon>
        <taxon>Ensete</taxon>
    </lineage>
</organism>
<evidence type="ECO:0000313" key="2">
    <source>
        <dbReference type="Proteomes" id="UP000287651"/>
    </source>
</evidence>
<protein>
    <submittedName>
        <fullName evidence="1">Uncharacterized protein</fullName>
    </submittedName>
</protein>
<comment type="caution">
    <text evidence="1">The sequence shown here is derived from an EMBL/GenBank/DDBJ whole genome shotgun (WGS) entry which is preliminary data.</text>
</comment>